<dbReference type="EMBL" id="JAIWYP010000014">
    <property type="protein sequence ID" value="KAH3712379.1"/>
    <property type="molecule type" value="Genomic_DNA"/>
</dbReference>
<dbReference type="PANTHER" id="PTHR31389">
    <property type="entry name" value="LD39211P"/>
    <property type="match status" value="1"/>
</dbReference>
<reference evidence="1" key="2">
    <citation type="submission" date="2020-11" db="EMBL/GenBank/DDBJ databases">
        <authorList>
            <person name="McCartney M.A."/>
            <person name="Auch B."/>
            <person name="Kono T."/>
            <person name="Mallez S."/>
            <person name="Becker A."/>
            <person name="Gohl D.M."/>
            <person name="Silverstein K.A.T."/>
            <person name="Koren S."/>
            <person name="Bechman K.B."/>
            <person name="Herman A."/>
            <person name="Abrahante J.E."/>
            <person name="Garbe J."/>
        </authorList>
    </citation>
    <scope>NUCLEOTIDE SEQUENCE</scope>
    <source>
        <strain evidence="1">Duluth1</strain>
        <tissue evidence="1">Whole animal</tissue>
    </source>
</reference>
<evidence type="ECO:0000313" key="1">
    <source>
        <dbReference type="EMBL" id="KAH3712379.1"/>
    </source>
</evidence>
<proteinExistence type="predicted"/>
<dbReference type="PANTHER" id="PTHR31389:SF4">
    <property type="entry name" value="LD39211P"/>
    <property type="match status" value="1"/>
</dbReference>
<sequence>MLWDVSRRWYACKIVCLVSCLIAFYVVTQSTISQTKGKDVKRQLNDGRPCTSTFLQPQRANMEKISSYEFPDVQHYIHELFPEKPVQDTRETLSSPVFVTAYSSNHFVESKRLFENINSIVRRQFPALKVIVYSMDLSQSLIRELLTFCQCEVRQFRFDFYPPHVRVIYGYTWKPLVLQEVAKEHPFVVWMDTSVRFDDLDLRPFFQRAKYLGVVVSTGQGSVAMRTHTKTFEFLNEEPCAFKNATEFQAGYIMLYSNPTVTQYFMKPWVSCALTLGCMFPDYKAREYIGCGNYGEVYFDCHRFDQSILNILIRRLFGTQSDAHAIATKQYHSFCKGIDTSWYLPSFIYEKPLREIYSETCF</sequence>
<dbReference type="Pfam" id="PF07801">
    <property type="entry name" value="DUF1647"/>
    <property type="match status" value="1"/>
</dbReference>
<organism evidence="1 2">
    <name type="scientific">Dreissena polymorpha</name>
    <name type="common">Zebra mussel</name>
    <name type="synonym">Mytilus polymorpha</name>
    <dbReference type="NCBI Taxonomy" id="45954"/>
    <lineage>
        <taxon>Eukaryota</taxon>
        <taxon>Metazoa</taxon>
        <taxon>Spiralia</taxon>
        <taxon>Lophotrochozoa</taxon>
        <taxon>Mollusca</taxon>
        <taxon>Bivalvia</taxon>
        <taxon>Autobranchia</taxon>
        <taxon>Heteroconchia</taxon>
        <taxon>Euheterodonta</taxon>
        <taxon>Imparidentia</taxon>
        <taxon>Neoheterodontei</taxon>
        <taxon>Myida</taxon>
        <taxon>Dreissenoidea</taxon>
        <taxon>Dreissenidae</taxon>
        <taxon>Dreissena</taxon>
    </lineage>
</organism>
<dbReference type="AlphaFoldDB" id="A0A9D3Z8Y9"/>
<reference evidence="1" key="1">
    <citation type="journal article" date="2019" name="bioRxiv">
        <title>The Genome of the Zebra Mussel, Dreissena polymorpha: A Resource for Invasive Species Research.</title>
        <authorList>
            <person name="McCartney M.A."/>
            <person name="Auch B."/>
            <person name="Kono T."/>
            <person name="Mallez S."/>
            <person name="Zhang Y."/>
            <person name="Obille A."/>
            <person name="Becker A."/>
            <person name="Abrahante J.E."/>
            <person name="Garbe J."/>
            <person name="Badalamenti J.P."/>
            <person name="Herman A."/>
            <person name="Mangelson H."/>
            <person name="Liachko I."/>
            <person name="Sullivan S."/>
            <person name="Sone E.D."/>
            <person name="Koren S."/>
            <person name="Silverstein K.A.T."/>
            <person name="Beckman K.B."/>
            <person name="Gohl D.M."/>
        </authorList>
    </citation>
    <scope>NUCLEOTIDE SEQUENCE</scope>
    <source>
        <strain evidence="1">Duluth1</strain>
        <tissue evidence="1">Whole animal</tissue>
    </source>
</reference>
<protein>
    <submittedName>
        <fullName evidence="1">Uncharacterized protein</fullName>
    </submittedName>
</protein>
<comment type="caution">
    <text evidence="1">The sequence shown here is derived from an EMBL/GenBank/DDBJ whole genome shotgun (WGS) entry which is preliminary data.</text>
</comment>
<accession>A0A9D3Z8Y9</accession>
<dbReference type="InterPro" id="IPR012444">
    <property type="entry name" value="DUF1647"/>
</dbReference>
<dbReference type="Proteomes" id="UP000828390">
    <property type="component" value="Unassembled WGS sequence"/>
</dbReference>
<keyword evidence="2" id="KW-1185">Reference proteome</keyword>
<gene>
    <name evidence="1" type="ORF">DPMN_072079</name>
</gene>
<evidence type="ECO:0000313" key="2">
    <source>
        <dbReference type="Proteomes" id="UP000828390"/>
    </source>
</evidence>
<name>A0A9D3Z8Y9_DREPO</name>